<organism evidence="5 6">
    <name type="scientific">Leekyejoonella antrihumi</name>
    <dbReference type="NCBI Taxonomy" id="1660198"/>
    <lineage>
        <taxon>Bacteria</taxon>
        <taxon>Bacillati</taxon>
        <taxon>Actinomycetota</taxon>
        <taxon>Actinomycetes</taxon>
        <taxon>Micrococcales</taxon>
        <taxon>Dermacoccaceae</taxon>
        <taxon>Leekyejoonella</taxon>
    </lineage>
</organism>
<dbReference type="InterPro" id="IPR036388">
    <property type="entry name" value="WH-like_DNA-bd_sf"/>
</dbReference>
<dbReference type="GO" id="GO:0003700">
    <property type="term" value="F:DNA-binding transcription factor activity"/>
    <property type="evidence" value="ECO:0007669"/>
    <property type="project" value="InterPro"/>
</dbReference>
<dbReference type="PANTHER" id="PTHR42756:SF1">
    <property type="entry name" value="TRANSCRIPTIONAL REPRESSOR OF EMRAB OPERON"/>
    <property type="match status" value="1"/>
</dbReference>
<reference evidence="5 6" key="1">
    <citation type="submission" date="2019-05" db="EMBL/GenBank/DDBJ databases">
        <authorList>
            <person name="Lee S.D."/>
        </authorList>
    </citation>
    <scope>NUCLEOTIDE SEQUENCE [LARGE SCALE GENOMIC DNA]</scope>
    <source>
        <strain evidence="5 6">C5-26</strain>
    </source>
</reference>
<accession>A0A563E5K2</accession>
<protein>
    <submittedName>
        <fullName evidence="5">MarR family transcriptional regulator</fullName>
    </submittedName>
</protein>
<dbReference type="PRINTS" id="PR00598">
    <property type="entry name" value="HTHMARR"/>
</dbReference>
<evidence type="ECO:0000259" key="4">
    <source>
        <dbReference type="PROSITE" id="PS50995"/>
    </source>
</evidence>
<keyword evidence="3" id="KW-0804">Transcription</keyword>
<dbReference type="AlphaFoldDB" id="A0A563E5K2"/>
<gene>
    <name evidence="5" type="ORF">FGL98_05795</name>
</gene>
<keyword evidence="6" id="KW-1185">Reference proteome</keyword>
<evidence type="ECO:0000256" key="3">
    <source>
        <dbReference type="ARBA" id="ARBA00023163"/>
    </source>
</evidence>
<dbReference type="InterPro" id="IPR036390">
    <property type="entry name" value="WH_DNA-bd_sf"/>
</dbReference>
<dbReference type="PROSITE" id="PS50995">
    <property type="entry name" value="HTH_MARR_2"/>
    <property type="match status" value="1"/>
</dbReference>
<sequence>MHDTVDQIREQWADVRPELDSTPMGVIGRMSRASSLLDKSIRENFAGFDLLPGEFDVLATLRRSGSPYKLTPGVIGELTMVTSGAITNRIDRMVDKGLVKRELDPDNRRIIVVVLTRRGRELINEVIDSHVAHEIKLMESLSDGEQKQLAELLRKLLVGLGDIPQGDEKEPAED</sequence>
<dbReference type="PROSITE" id="PS01117">
    <property type="entry name" value="HTH_MARR_1"/>
    <property type="match status" value="1"/>
</dbReference>
<dbReference type="GO" id="GO:0003677">
    <property type="term" value="F:DNA binding"/>
    <property type="evidence" value="ECO:0007669"/>
    <property type="project" value="UniProtKB-KW"/>
</dbReference>
<comment type="caution">
    <text evidence="5">The sequence shown here is derived from an EMBL/GenBank/DDBJ whole genome shotgun (WGS) entry which is preliminary data.</text>
</comment>
<proteinExistence type="predicted"/>
<dbReference type="SUPFAM" id="SSF46785">
    <property type="entry name" value="Winged helix' DNA-binding domain"/>
    <property type="match status" value="1"/>
</dbReference>
<dbReference type="Proteomes" id="UP000320244">
    <property type="component" value="Unassembled WGS sequence"/>
</dbReference>
<keyword evidence="2" id="KW-0238">DNA-binding</keyword>
<evidence type="ECO:0000313" key="6">
    <source>
        <dbReference type="Proteomes" id="UP000320244"/>
    </source>
</evidence>
<dbReference type="OrthoDB" id="3237509at2"/>
<dbReference type="InterPro" id="IPR000835">
    <property type="entry name" value="HTH_MarR-typ"/>
</dbReference>
<evidence type="ECO:0000313" key="5">
    <source>
        <dbReference type="EMBL" id="TWP37705.1"/>
    </source>
</evidence>
<dbReference type="RefSeq" id="WP_146315772.1">
    <property type="nucleotide sequence ID" value="NZ_VCQV01000005.1"/>
</dbReference>
<dbReference type="SMART" id="SM00347">
    <property type="entry name" value="HTH_MARR"/>
    <property type="match status" value="1"/>
</dbReference>
<evidence type="ECO:0000256" key="2">
    <source>
        <dbReference type="ARBA" id="ARBA00023125"/>
    </source>
</evidence>
<reference evidence="5 6" key="2">
    <citation type="submission" date="2019-08" db="EMBL/GenBank/DDBJ databases">
        <title>Jejuicoccus antrihumi gen. nov., sp. nov., a new member of the family Dermacoccaceae isolated from a cave.</title>
        <authorList>
            <person name="Schumann P."/>
            <person name="Kim I.S."/>
        </authorList>
    </citation>
    <scope>NUCLEOTIDE SEQUENCE [LARGE SCALE GENOMIC DNA]</scope>
    <source>
        <strain evidence="5 6">C5-26</strain>
    </source>
</reference>
<dbReference type="Pfam" id="PF12802">
    <property type="entry name" value="MarR_2"/>
    <property type="match status" value="1"/>
</dbReference>
<name>A0A563E5K2_9MICO</name>
<dbReference type="Gene3D" id="1.10.10.10">
    <property type="entry name" value="Winged helix-like DNA-binding domain superfamily/Winged helix DNA-binding domain"/>
    <property type="match status" value="1"/>
</dbReference>
<dbReference type="EMBL" id="VCQV01000005">
    <property type="protein sequence ID" value="TWP37705.1"/>
    <property type="molecule type" value="Genomic_DNA"/>
</dbReference>
<dbReference type="InterPro" id="IPR023187">
    <property type="entry name" value="Tscrpt_reg_MarR-type_CS"/>
</dbReference>
<keyword evidence="1" id="KW-0805">Transcription regulation</keyword>
<feature type="domain" description="HTH marR-type" evidence="4">
    <location>
        <begin position="23"/>
        <end position="158"/>
    </location>
</feature>
<evidence type="ECO:0000256" key="1">
    <source>
        <dbReference type="ARBA" id="ARBA00023015"/>
    </source>
</evidence>
<dbReference type="PANTHER" id="PTHR42756">
    <property type="entry name" value="TRANSCRIPTIONAL REGULATOR, MARR"/>
    <property type="match status" value="1"/>
</dbReference>